<evidence type="ECO:0008006" key="3">
    <source>
        <dbReference type="Google" id="ProtNLM"/>
    </source>
</evidence>
<comment type="caution">
    <text evidence="1">The sequence shown here is derived from an EMBL/GenBank/DDBJ whole genome shotgun (WGS) entry which is preliminary data.</text>
</comment>
<dbReference type="InterPro" id="IPR027417">
    <property type="entry name" value="P-loop_NTPase"/>
</dbReference>
<dbReference type="AlphaFoldDB" id="A0A9X1WBT0"/>
<dbReference type="SUPFAM" id="SSF52540">
    <property type="entry name" value="P-loop containing nucleoside triphosphate hydrolases"/>
    <property type="match status" value="1"/>
</dbReference>
<proteinExistence type="predicted"/>
<dbReference type="Proteomes" id="UP001139488">
    <property type="component" value="Unassembled WGS sequence"/>
</dbReference>
<evidence type="ECO:0000313" key="2">
    <source>
        <dbReference type="Proteomes" id="UP001139488"/>
    </source>
</evidence>
<accession>A0A9X1WBT0</accession>
<evidence type="ECO:0000313" key="1">
    <source>
        <dbReference type="EMBL" id="MCJ2377416.1"/>
    </source>
</evidence>
<dbReference type="RefSeq" id="WP_244357355.1">
    <property type="nucleotide sequence ID" value="NZ_JAJNNZ010000008.1"/>
</dbReference>
<gene>
    <name evidence="1" type="ORF">LNL84_11300</name>
</gene>
<protein>
    <recommendedName>
        <fullName evidence="3">50S ribosomal protein L7ae</fullName>
    </recommendedName>
</protein>
<organism evidence="1 2">
    <name type="scientific">Vibrio gelatinilyticus</name>
    <dbReference type="NCBI Taxonomy" id="2893468"/>
    <lineage>
        <taxon>Bacteria</taxon>
        <taxon>Pseudomonadati</taxon>
        <taxon>Pseudomonadota</taxon>
        <taxon>Gammaproteobacteria</taxon>
        <taxon>Vibrionales</taxon>
        <taxon>Vibrionaceae</taxon>
        <taxon>Vibrio</taxon>
    </lineage>
</organism>
<name>A0A9X1WBT0_9VIBR</name>
<dbReference type="EMBL" id="JAJNNZ010000008">
    <property type="protein sequence ID" value="MCJ2377416.1"/>
    <property type="molecule type" value="Genomic_DNA"/>
</dbReference>
<keyword evidence="2" id="KW-1185">Reference proteome</keyword>
<reference evidence="1" key="1">
    <citation type="submission" date="2021-11" db="EMBL/GenBank/DDBJ databases">
        <title>Vibrio ZSDE26 sp. nov. and Vibrio ZSDZ34 sp. nov., isolated from coastal seawater in Qingdao.</title>
        <authorList>
            <person name="Zhang P."/>
        </authorList>
    </citation>
    <scope>NUCLEOTIDE SEQUENCE</scope>
    <source>
        <strain evidence="1">ZSDZ34</strain>
    </source>
</reference>
<dbReference type="Gene3D" id="3.40.50.300">
    <property type="entry name" value="P-loop containing nucleotide triphosphate hydrolases"/>
    <property type="match status" value="1"/>
</dbReference>
<sequence length="133" mass="14839">MLHSQTSIVAVNNGSHSHPLHSKAAHDFSPSILKRLSSLACKRQWVLLTSQCRRPTNNDLTRHNITSHTVVQIKPSSTLSEFEIVEKALRSRNACAVVASHSIPDHQQVSLRELAAQCGCEIFFTRDSSNYLH</sequence>